<reference evidence="2" key="1">
    <citation type="submission" date="2023-07" db="EMBL/GenBank/DDBJ databases">
        <authorList>
            <consortium name="AG Swart"/>
            <person name="Singh M."/>
            <person name="Singh A."/>
            <person name="Seah K."/>
            <person name="Emmerich C."/>
        </authorList>
    </citation>
    <scope>NUCLEOTIDE SEQUENCE</scope>
    <source>
        <strain evidence="2">DP1</strain>
    </source>
</reference>
<proteinExistence type="predicted"/>
<gene>
    <name evidence="2" type="ORF">ECRASSUSDP1_LOCUS11851</name>
</gene>
<feature type="transmembrane region" description="Helical" evidence="1">
    <location>
        <begin position="376"/>
        <end position="394"/>
    </location>
</feature>
<dbReference type="Proteomes" id="UP001295684">
    <property type="component" value="Unassembled WGS sequence"/>
</dbReference>
<comment type="caution">
    <text evidence="2">The sequence shown here is derived from an EMBL/GenBank/DDBJ whole genome shotgun (WGS) entry which is preliminary data.</text>
</comment>
<keyword evidence="1" id="KW-0812">Transmembrane</keyword>
<keyword evidence="1" id="KW-0472">Membrane</keyword>
<evidence type="ECO:0000313" key="2">
    <source>
        <dbReference type="EMBL" id="CAI2370538.1"/>
    </source>
</evidence>
<dbReference type="AlphaFoldDB" id="A0AAD1UJJ2"/>
<organism evidence="2 3">
    <name type="scientific">Euplotes crassus</name>
    <dbReference type="NCBI Taxonomy" id="5936"/>
    <lineage>
        <taxon>Eukaryota</taxon>
        <taxon>Sar</taxon>
        <taxon>Alveolata</taxon>
        <taxon>Ciliophora</taxon>
        <taxon>Intramacronucleata</taxon>
        <taxon>Spirotrichea</taxon>
        <taxon>Hypotrichia</taxon>
        <taxon>Euplotida</taxon>
        <taxon>Euplotidae</taxon>
        <taxon>Moneuplotes</taxon>
    </lineage>
</organism>
<accession>A0AAD1UJJ2</accession>
<sequence>MPGMIDLAKSDIEDQQAKLLLYRIAEHAVQETAFKFLPEENKISRTVVNKKKVLNKKEARSFLCSFVQKQLHKAGYHNSMVIVGKDFNISLKYKKNTLMRFILPCDYIMMFYESPNITLPSLRHSHTAHNEEDDKYEIKVKACTPISVKNEENKGKVDDPNYTDISILDVKECQIEEVIAKNLSHCLNEFTELKNNGSTAQLDLCELPQMISGQVTKILAEMDDSKTREYGWHFIVSDPFNPGAEVFHINTSVEHYYNQSIEDQKAGIFNVIYREYTVDFLLPPKMAKQQFHIVVYRVNRGHDSAIGSALKSVTSIKLLDLLSVSSIHKVFFVLLVIVYFGNRFICGKYDDIDYSNVPEDHQIGTIENLCKNKNNTILMVAISFIILSVLKQIFGKLQDRNKAIAKMRMKQKRD</sequence>
<keyword evidence="3" id="KW-1185">Reference proteome</keyword>
<name>A0AAD1UJJ2_EUPCR</name>
<evidence type="ECO:0000313" key="3">
    <source>
        <dbReference type="Proteomes" id="UP001295684"/>
    </source>
</evidence>
<dbReference type="EMBL" id="CAMPGE010011726">
    <property type="protein sequence ID" value="CAI2370538.1"/>
    <property type="molecule type" value="Genomic_DNA"/>
</dbReference>
<protein>
    <submittedName>
        <fullName evidence="2">Uncharacterized protein</fullName>
    </submittedName>
</protein>
<evidence type="ECO:0000256" key="1">
    <source>
        <dbReference type="SAM" id="Phobius"/>
    </source>
</evidence>
<keyword evidence="1" id="KW-1133">Transmembrane helix</keyword>